<dbReference type="InterPro" id="IPR036366">
    <property type="entry name" value="PGBDSf"/>
</dbReference>
<keyword evidence="1 2" id="KW-0732">Signal</keyword>
<dbReference type="RefSeq" id="WP_188690371.1">
    <property type="nucleotide sequence ID" value="NZ_BMIR01000003.1"/>
</dbReference>
<dbReference type="Pfam" id="PF06725">
    <property type="entry name" value="3D"/>
    <property type="match status" value="1"/>
</dbReference>
<keyword evidence="6" id="KW-1185">Reference proteome</keyword>
<feature type="signal peptide" evidence="2">
    <location>
        <begin position="1"/>
        <end position="30"/>
    </location>
</feature>
<dbReference type="PANTHER" id="PTHR39160:SF4">
    <property type="entry name" value="RESUSCITATION-PROMOTING FACTOR RPFB"/>
    <property type="match status" value="1"/>
</dbReference>
<dbReference type="InterPro" id="IPR059180">
    <property type="entry name" value="3D_YorM"/>
</dbReference>
<comment type="caution">
    <text evidence="5">The sequence shown here is derived from an EMBL/GenBank/DDBJ whole genome shotgun (WGS) entry which is preliminary data.</text>
</comment>
<dbReference type="AlphaFoldDB" id="A0A8J2VNC8"/>
<evidence type="ECO:0008006" key="7">
    <source>
        <dbReference type="Google" id="ProtNLM"/>
    </source>
</evidence>
<dbReference type="GO" id="GO:0019867">
    <property type="term" value="C:outer membrane"/>
    <property type="evidence" value="ECO:0007669"/>
    <property type="project" value="InterPro"/>
</dbReference>
<reference evidence="5" key="2">
    <citation type="submission" date="2020-09" db="EMBL/GenBank/DDBJ databases">
        <authorList>
            <person name="Sun Q."/>
            <person name="Zhou Y."/>
        </authorList>
    </citation>
    <scope>NUCLEOTIDE SEQUENCE</scope>
    <source>
        <strain evidence="5">CGMCC 1.15371</strain>
    </source>
</reference>
<dbReference type="Pfam" id="PF01471">
    <property type="entry name" value="PG_binding_1"/>
    <property type="match status" value="2"/>
</dbReference>
<protein>
    <recommendedName>
        <fullName evidence="7">Peptidoglycan-binding protein</fullName>
    </recommendedName>
</protein>
<evidence type="ECO:0000313" key="6">
    <source>
        <dbReference type="Proteomes" id="UP000628775"/>
    </source>
</evidence>
<evidence type="ECO:0000259" key="3">
    <source>
        <dbReference type="Pfam" id="PF01471"/>
    </source>
</evidence>
<dbReference type="SUPFAM" id="SSF47090">
    <property type="entry name" value="PGBD-like"/>
    <property type="match status" value="2"/>
</dbReference>
<dbReference type="EMBL" id="BMIR01000003">
    <property type="protein sequence ID" value="GGE34235.1"/>
    <property type="molecule type" value="Genomic_DNA"/>
</dbReference>
<dbReference type="InterPro" id="IPR051933">
    <property type="entry name" value="Resuscitation_pf_RpfB"/>
</dbReference>
<dbReference type="InterPro" id="IPR010611">
    <property type="entry name" value="3D_dom"/>
</dbReference>
<organism evidence="5 6">
    <name type="scientific">Pullulanibacillus camelliae</name>
    <dbReference type="NCBI Taxonomy" id="1707096"/>
    <lineage>
        <taxon>Bacteria</taxon>
        <taxon>Bacillati</taxon>
        <taxon>Bacillota</taxon>
        <taxon>Bacilli</taxon>
        <taxon>Bacillales</taxon>
        <taxon>Sporolactobacillaceae</taxon>
        <taxon>Pullulanibacillus</taxon>
    </lineage>
</organism>
<sequence length="307" mass="33303">MTLNRGVAKKLAVATTITGTLLSLPTFANAQFGHETLHKGSQDEHVKNLQKVLSQEGYYKLSRPTGHFGTATEKAVKQFQEDNHLKVDGLVGPETKEKLKHYLKFDGKLISLGEKGGRVKGVQEDLKDLGYYSGNVDGIFGNKTQGAVENFQANNDLKQDGIIGEHTFKALYNSPKPASSQAPKTEEAAVQNVDVKKQQVQTTSRTLNANHSKVLYMNSTAYTAFCSGCSGTTATGINLRTNPDAKVVAVDPDVIPLGTKLYIDGYGYAVAGDTGGAIHGKHIDLFMSDHNDALHWGRRTVKVKILD</sequence>
<dbReference type="PANTHER" id="PTHR39160">
    <property type="entry name" value="CELL WALL-BINDING PROTEIN YOCH"/>
    <property type="match status" value="1"/>
</dbReference>
<dbReference type="Gene3D" id="2.40.40.10">
    <property type="entry name" value="RlpA-like domain"/>
    <property type="match status" value="1"/>
</dbReference>
<evidence type="ECO:0000259" key="4">
    <source>
        <dbReference type="Pfam" id="PF06725"/>
    </source>
</evidence>
<dbReference type="SUPFAM" id="SSF50685">
    <property type="entry name" value="Barwin-like endoglucanases"/>
    <property type="match status" value="1"/>
</dbReference>
<name>A0A8J2VNC8_9BACL</name>
<dbReference type="Proteomes" id="UP000628775">
    <property type="component" value="Unassembled WGS sequence"/>
</dbReference>
<dbReference type="GO" id="GO:0004553">
    <property type="term" value="F:hydrolase activity, hydrolyzing O-glycosyl compounds"/>
    <property type="evidence" value="ECO:0007669"/>
    <property type="project" value="InterPro"/>
</dbReference>
<feature type="domain" description="Peptidoglycan binding-like" evidence="3">
    <location>
        <begin position="116"/>
        <end position="171"/>
    </location>
</feature>
<proteinExistence type="predicted"/>
<dbReference type="InterPro" id="IPR036365">
    <property type="entry name" value="PGBD-like_sf"/>
</dbReference>
<gene>
    <name evidence="5" type="ORF">GCM10011391_11180</name>
</gene>
<feature type="chain" id="PRO_5035225882" description="Peptidoglycan-binding protein" evidence="2">
    <location>
        <begin position="31"/>
        <end position="307"/>
    </location>
</feature>
<dbReference type="GO" id="GO:0009254">
    <property type="term" value="P:peptidoglycan turnover"/>
    <property type="evidence" value="ECO:0007669"/>
    <property type="project" value="InterPro"/>
</dbReference>
<feature type="domain" description="3D" evidence="4">
    <location>
        <begin position="246"/>
        <end position="306"/>
    </location>
</feature>
<evidence type="ECO:0000313" key="5">
    <source>
        <dbReference type="EMBL" id="GGE34235.1"/>
    </source>
</evidence>
<dbReference type="InterPro" id="IPR036908">
    <property type="entry name" value="RlpA-like_sf"/>
</dbReference>
<feature type="domain" description="Peptidoglycan binding-like" evidence="3">
    <location>
        <begin position="43"/>
        <end position="99"/>
    </location>
</feature>
<dbReference type="Gene3D" id="1.10.101.10">
    <property type="entry name" value="PGBD-like superfamily/PGBD"/>
    <property type="match status" value="2"/>
</dbReference>
<evidence type="ECO:0000256" key="2">
    <source>
        <dbReference type="SAM" id="SignalP"/>
    </source>
</evidence>
<evidence type="ECO:0000256" key="1">
    <source>
        <dbReference type="ARBA" id="ARBA00022729"/>
    </source>
</evidence>
<dbReference type="CDD" id="cd14667">
    <property type="entry name" value="3D_containing_proteins"/>
    <property type="match status" value="1"/>
</dbReference>
<accession>A0A8J2VNC8</accession>
<dbReference type="InterPro" id="IPR002477">
    <property type="entry name" value="Peptidoglycan-bd-like"/>
</dbReference>
<reference evidence="5" key="1">
    <citation type="journal article" date="2014" name="Int. J. Syst. Evol. Microbiol.">
        <title>Complete genome sequence of Corynebacterium casei LMG S-19264T (=DSM 44701T), isolated from a smear-ripened cheese.</title>
        <authorList>
            <consortium name="US DOE Joint Genome Institute (JGI-PGF)"/>
            <person name="Walter F."/>
            <person name="Albersmeier A."/>
            <person name="Kalinowski J."/>
            <person name="Ruckert C."/>
        </authorList>
    </citation>
    <scope>NUCLEOTIDE SEQUENCE</scope>
    <source>
        <strain evidence="5">CGMCC 1.15371</strain>
    </source>
</reference>